<dbReference type="Pfam" id="PF13489">
    <property type="entry name" value="Methyltransf_23"/>
    <property type="match status" value="1"/>
</dbReference>
<dbReference type="GO" id="GO:0008168">
    <property type="term" value="F:methyltransferase activity"/>
    <property type="evidence" value="ECO:0007669"/>
    <property type="project" value="UniProtKB-KW"/>
</dbReference>
<sequence>MIINQPPTLDLQHAIAKLLLKGKLGLAPLDKPRRVLDIGTGTGIWAIEFAEEFPDSDVLGTDLSPIQPEYLPTNCRFEVDDVEDEWIYSSKFDYIHGRHLCAFLKNFDHLFQSIFDNLNPGGWVEFQETVIDFKSVDGTVEGTALQRWNLLLLEGIRKMGRSATAATRYKKWMEEKGFVNIVEKRFPVPMNPWAKGRNEKMIGAMQMTNNLEGVDGLTMAVFTRSLGWQPEDVEKLLVDVKRDMQDRKIHAFITM</sequence>
<dbReference type="EMBL" id="JAULSN010000003">
    <property type="protein sequence ID" value="KAK3375937.1"/>
    <property type="molecule type" value="Genomic_DNA"/>
</dbReference>
<organism evidence="2 3">
    <name type="scientific">Lasiosphaeria ovina</name>
    <dbReference type="NCBI Taxonomy" id="92902"/>
    <lineage>
        <taxon>Eukaryota</taxon>
        <taxon>Fungi</taxon>
        <taxon>Dikarya</taxon>
        <taxon>Ascomycota</taxon>
        <taxon>Pezizomycotina</taxon>
        <taxon>Sordariomycetes</taxon>
        <taxon>Sordariomycetidae</taxon>
        <taxon>Sordariales</taxon>
        <taxon>Lasiosphaeriaceae</taxon>
        <taxon>Lasiosphaeria</taxon>
    </lineage>
</organism>
<comment type="caution">
    <text evidence="2">The sequence shown here is derived from an EMBL/GenBank/DDBJ whole genome shotgun (WGS) entry which is preliminary data.</text>
</comment>
<dbReference type="GO" id="GO:0032259">
    <property type="term" value="P:methylation"/>
    <property type="evidence" value="ECO:0007669"/>
    <property type="project" value="UniProtKB-KW"/>
</dbReference>
<reference evidence="2" key="2">
    <citation type="submission" date="2023-06" db="EMBL/GenBank/DDBJ databases">
        <authorList>
            <consortium name="Lawrence Berkeley National Laboratory"/>
            <person name="Haridas S."/>
            <person name="Hensen N."/>
            <person name="Bonometti L."/>
            <person name="Westerberg I."/>
            <person name="Brannstrom I.O."/>
            <person name="Guillou S."/>
            <person name="Cros-Aarteil S."/>
            <person name="Calhoun S."/>
            <person name="Kuo A."/>
            <person name="Mondo S."/>
            <person name="Pangilinan J."/>
            <person name="Riley R."/>
            <person name="Labutti K."/>
            <person name="Andreopoulos B."/>
            <person name="Lipzen A."/>
            <person name="Chen C."/>
            <person name="Yanf M."/>
            <person name="Daum C."/>
            <person name="Ng V."/>
            <person name="Clum A."/>
            <person name="Steindorff A."/>
            <person name="Ohm R."/>
            <person name="Martin F."/>
            <person name="Silar P."/>
            <person name="Natvig D."/>
            <person name="Lalanne C."/>
            <person name="Gautier V."/>
            <person name="Ament-Velasquez S.L."/>
            <person name="Kruys A."/>
            <person name="Hutchinson M.I."/>
            <person name="Powell A.J."/>
            <person name="Barry K."/>
            <person name="Miller A.N."/>
            <person name="Grigoriev I.V."/>
            <person name="Debuchy R."/>
            <person name="Gladieux P."/>
            <person name="Thoren M.H."/>
            <person name="Johannesson H."/>
        </authorList>
    </citation>
    <scope>NUCLEOTIDE SEQUENCE</scope>
    <source>
        <strain evidence="2">CBS 958.72</strain>
    </source>
</reference>
<dbReference type="AlphaFoldDB" id="A0AAE0KGX5"/>
<keyword evidence="2" id="KW-0808">Transferase</keyword>
<reference evidence="2" key="1">
    <citation type="journal article" date="2023" name="Mol. Phylogenet. Evol.">
        <title>Genome-scale phylogeny and comparative genomics of the fungal order Sordariales.</title>
        <authorList>
            <person name="Hensen N."/>
            <person name="Bonometti L."/>
            <person name="Westerberg I."/>
            <person name="Brannstrom I.O."/>
            <person name="Guillou S."/>
            <person name="Cros-Aarteil S."/>
            <person name="Calhoun S."/>
            <person name="Haridas S."/>
            <person name="Kuo A."/>
            <person name="Mondo S."/>
            <person name="Pangilinan J."/>
            <person name="Riley R."/>
            <person name="LaButti K."/>
            <person name="Andreopoulos B."/>
            <person name="Lipzen A."/>
            <person name="Chen C."/>
            <person name="Yan M."/>
            <person name="Daum C."/>
            <person name="Ng V."/>
            <person name="Clum A."/>
            <person name="Steindorff A."/>
            <person name="Ohm R.A."/>
            <person name="Martin F."/>
            <person name="Silar P."/>
            <person name="Natvig D.O."/>
            <person name="Lalanne C."/>
            <person name="Gautier V."/>
            <person name="Ament-Velasquez S.L."/>
            <person name="Kruys A."/>
            <person name="Hutchinson M.I."/>
            <person name="Powell A.J."/>
            <person name="Barry K."/>
            <person name="Miller A.N."/>
            <person name="Grigoriev I.V."/>
            <person name="Debuchy R."/>
            <person name="Gladieux P."/>
            <person name="Hiltunen Thoren M."/>
            <person name="Johannesson H."/>
        </authorList>
    </citation>
    <scope>NUCLEOTIDE SEQUENCE</scope>
    <source>
        <strain evidence="2">CBS 958.72</strain>
    </source>
</reference>
<dbReference type="InterPro" id="IPR029063">
    <property type="entry name" value="SAM-dependent_MTases_sf"/>
</dbReference>
<evidence type="ECO:0000313" key="3">
    <source>
        <dbReference type="Proteomes" id="UP001287356"/>
    </source>
</evidence>
<dbReference type="CDD" id="cd02440">
    <property type="entry name" value="AdoMet_MTases"/>
    <property type="match status" value="1"/>
</dbReference>
<dbReference type="PANTHER" id="PTHR43591:SF102">
    <property type="entry name" value="S-ADENOSYL-L-METHIONINE-DEPENDENT METHYLTRANSFERASE"/>
    <property type="match status" value="1"/>
</dbReference>
<dbReference type="SUPFAM" id="SSF53335">
    <property type="entry name" value="S-adenosyl-L-methionine-dependent methyltransferases"/>
    <property type="match status" value="1"/>
</dbReference>
<evidence type="ECO:0000256" key="1">
    <source>
        <dbReference type="ARBA" id="ARBA00038158"/>
    </source>
</evidence>
<evidence type="ECO:0000313" key="2">
    <source>
        <dbReference type="EMBL" id="KAK3375937.1"/>
    </source>
</evidence>
<gene>
    <name evidence="2" type="ORF">B0T24DRAFT_525411</name>
</gene>
<proteinExistence type="inferred from homology"/>
<keyword evidence="3" id="KW-1185">Reference proteome</keyword>
<dbReference type="Gene3D" id="3.40.50.150">
    <property type="entry name" value="Vaccinia Virus protein VP39"/>
    <property type="match status" value="1"/>
</dbReference>
<comment type="similarity">
    <text evidence="1">Belongs to the methyltransferase superfamily. LaeA methyltransferase family.</text>
</comment>
<dbReference type="Proteomes" id="UP001287356">
    <property type="component" value="Unassembled WGS sequence"/>
</dbReference>
<protein>
    <submittedName>
        <fullName evidence="2">S-adenosyl-L-methionine-dependent methyltransferase</fullName>
    </submittedName>
</protein>
<accession>A0AAE0KGX5</accession>
<dbReference type="PANTHER" id="PTHR43591">
    <property type="entry name" value="METHYLTRANSFERASE"/>
    <property type="match status" value="1"/>
</dbReference>
<keyword evidence="2" id="KW-0489">Methyltransferase</keyword>
<name>A0AAE0KGX5_9PEZI</name>